<dbReference type="InterPro" id="IPR024576">
    <property type="entry name" value="rRNA_MeTfrase_Spb1_DUF3381"/>
</dbReference>
<proteinExistence type="inferred from homology"/>
<evidence type="ECO:0000259" key="9">
    <source>
        <dbReference type="Pfam" id="PF07780"/>
    </source>
</evidence>
<keyword evidence="3" id="KW-0489">Methyltransferase</keyword>
<dbReference type="AlphaFoldDB" id="A0AAD7UAY6"/>
<dbReference type="InterPro" id="IPR050082">
    <property type="entry name" value="RNA_methyltr_RlmE"/>
</dbReference>
<feature type="compositionally biased region" description="Basic and acidic residues" evidence="7">
    <location>
        <begin position="348"/>
        <end position="362"/>
    </location>
</feature>
<organism evidence="11 12">
    <name type="scientific">Chrysophaeum taylorii</name>
    <dbReference type="NCBI Taxonomy" id="2483200"/>
    <lineage>
        <taxon>Eukaryota</taxon>
        <taxon>Sar</taxon>
        <taxon>Stramenopiles</taxon>
        <taxon>Ochrophyta</taxon>
        <taxon>Pelagophyceae</taxon>
        <taxon>Pelagomonadales</taxon>
        <taxon>Pelagomonadaceae</taxon>
        <taxon>Chrysophaeum</taxon>
    </lineage>
</organism>
<keyword evidence="12" id="KW-1185">Reference proteome</keyword>
<sequence>MGKKAKRIDRNDKWYVLAKEQGYRSRAAFKLAQINKEFGILSEKTRLVLDLCAAPGGWSQVAAKCVSRECGVIAVDLLPIRAITGVRTIVGDITSKETHDAVKREVRSMVGKSRSVDVALCDGAPNVGAAYNKDAFVQNEISLLALKCAVECGLSQGAAFVTKVYRGKDYNALSWAFGRLFERVRAFKPPASRAQSAEIFVVCENYLAPRVDPKLLDPKSVFGDLDRPAPSLSVAHPKYGQRRRQRDGYDGELLAPKEATARDFIAAADPGRFLAEHACLTDLPDNTSDEVRDLAADLRLLGRADMRVLLRWRDKHHRKAPAVVVVGPEEEEEEDASVDSEGEVEASIGREKAHLAAVARRDDKRRRRHDAKQRARAAVGITEESAVELEDQEVFAFSAVNQLDTLGQATLEEEEENEATAEKKKKKKSDEKKVQRFAEYETEGARALEIEEQLDGAFEAYLERKGGKEHSRLAKKRKRDAIAAEKMADDLAAADGDVGTYVAQLTDEDRWYSNPIFADLPKTDKEIRKEKRRKAKERREREAEGAPLEVVQEEEGETSPLTPAQREKKEEAERLIRLGVGKVEDIDAPLEVVPPQQELATFDEDDLDDEDAKAETMALATMMLRKSKAKALVDASFNRYAWHDPKDLPEWFTTDERLHYRPQLPIKPELLEEMKRKFQLLASKPIKKVAEARARKRARAQTRLKAAKRKAEAIAENPDMTSAQKLRAVQKAMASKGKIDKPSKVYVVQRKTKSGAISKSTGAKKGSARVKLVDRRLKKDKRALLSKKKKKGPAKKRRASRK</sequence>
<evidence type="ECO:0000259" key="8">
    <source>
        <dbReference type="Pfam" id="PF01728"/>
    </source>
</evidence>
<dbReference type="PANTHER" id="PTHR10920">
    <property type="entry name" value="RIBOSOMAL RNA METHYLTRANSFERASE"/>
    <property type="match status" value="1"/>
</dbReference>
<dbReference type="GO" id="GO:0016435">
    <property type="term" value="F:rRNA (guanine) methyltransferase activity"/>
    <property type="evidence" value="ECO:0007669"/>
    <property type="project" value="TreeGrafter"/>
</dbReference>
<feature type="compositionally biased region" description="Basic residues" evidence="7">
    <location>
        <begin position="778"/>
        <end position="802"/>
    </location>
</feature>
<evidence type="ECO:0008006" key="13">
    <source>
        <dbReference type="Google" id="ProtNLM"/>
    </source>
</evidence>
<dbReference type="Gene3D" id="3.40.50.150">
    <property type="entry name" value="Vaccinia Virus protein VP39"/>
    <property type="match status" value="1"/>
</dbReference>
<evidence type="ECO:0000256" key="7">
    <source>
        <dbReference type="SAM" id="MobiDB-lite"/>
    </source>
</evidence>
<evidence type="ECO:0000313" key="12">
    <source>
        <dbReference type="Proteomes" id="UP001230188"/>
    </source>
</evidence>
<evidence type="ECO:0000256" key="3">
    <source>
        <dbReference type="ARBA" id="ARBA00022603"/>
    </source>
</evidence>
<dbReference type="PANTHER" id="PTHR10920:SF13">
    <property type="entry name" value="PRE-RRNA 2'-O-RIBOSE RNA METHYLTRANSFERASE FTSJ3"/>
    <property type="match status" value="1"/>
</dbReference>
<keyword evidence="5" id="KW-0949">S-adenosyl-L-methionine</keyword>
<dbReference type="GO" id="GO:0000466">
    <property type="term" value="P:maturation of 5.8S rRNA from tricistronic rRNA transcript (SSU-rRNA, 5.8S rRNA, LSU-rRNA)"/>
    <property type="evidence" value="ECO:0007669"/>
    <property type="project" value="TreeGrafter"/>
</dbReference>
<name>A0AAD7UAY6_9STRA</name>
<feature type="region of interest" description="Disordered" evidence="7">
    <location>
        <begin position="522"/>
        <end position="571"/>
    </location>
</feature>
<evidence type="ECO:0000256" key="6">
    <source>
        <dbReference type="ARBA" id="ARBA00023242"/>
    </source>
</evidence>
<keyword evidence="4" id="KW-0808">Transferase</keyword>
<dbReference type="InterPro" id="IPR002877">
    <property type="entry name" value="RNA_MeTrfase_FtsJ_dom"/>
</dbReference>
<dbReference type="InterPro" id="IPR012920">
    <property type="entry name" value="rRNA_MeTfrase_SPB1-like_C"/>
</dbReference>
<feature type="domain" description="DUF3381" evidence="10">
    <location>
        <begin position="241"/>
        <end position="377"/>
    </location>
</feature>
<feature type="compositionally biased region" description="Basic residues" evidence="7">
    <location>
        <begin position="363"/>
        <end position="375"/>
    </location>
</feature>
<dbReference type="GO" id="GO:0005730">
    <property type="term" value="C:nucleolus"/>
    <property type="evidence" value="ECO:0007669"/>
    <property type="project" value="TreeGrafter"/>
</dbReference>
<dbReference type="GO" id="GO:0008650">
    <property type="term" value="F:rRNA (uridine-2'-O-)-methyltransferase activity"/>
    <property type="evidence" value="ECO:0007669"/>
    <property type="project" value="TreeGrafter"/>
</dbReference>
<reference evidence="11" key="1">
    <citation type="submission" date="2023-01" db="EMBL/GenBank/DDBJ databases">
        <title>Metagenome sequencing of chrysophaentin producing Chrysophaeum taylorii.</title>
        <authorList>
            <person name="Davison J."/>
            <person name="Bewley C."/>
        </authorList>
    </citation>
    <scope>NUCLEOTIDE SEQUENCE</scope>
    <source>
        <strain evidence="11">NIES-1699</strain>
    </source>
</reference>
<feature type="region of interest" description="Disordered" evidence="7">
    <location>
        <begin position="412"/>
        <end position="433"/>
    </location>
</feature>
<dbReference type="GO" id="GO:0030687">
    <property type="term" value="C:preribosome, large subunit precursor"/>
    <property type="evidence" value="ECO:0007669"/>
    <property type="project" value="TreeGrafter"/>
</dbReference>
<feature type="region of interest" description="Disordered" evidence="7">
    <location>
        <begin position="732"/>
        <end position="802"/>
    </location>
</feature>
<feature type="compositionally biased region" description="Acidic residues" evidence="7">
    <location>
        <begin position="328"/>
        <end position="344"/>
    </location>
</feature>
<protein>
    <recommendedName>
        <fullName evidence="13">rRNA methyltransferase</fullName>
    </recommendedName>
</protein>
<dbReference type="GO" id="GO:0000463">
    <property type="term" value="P:maturation of LSU-rRNA from tricistronic rRNA transcript (SSU-rRNA, 5.8S rRNA, LSU-rRNA)"/>
    <property type="evidence" value="ECO:0007669"/>
    <property type="project" value="TreeGrafter"/>
</dbReference>
<dbReference type="SUPFAM" id="SSF53335">
    <property type="entry name" value="S-adenosyl-L-methionine-dependent methyltransferases"/>
    <property type="match status" value="1"/>
</dbReference>
<evidence type="ECO:0000256" key="5">
    <source>
        <dbReference type="ARBA" id="ARBA00022691"/>
    </source>
</evidence>
<evidence type="ECO:0000256" key="1">
    <source>
        <dbReference type="ARBA" id="ARBA00022517"/>
    </source>
</evidence>
<gene>
    <name evidence="11" type="ORF">CTAYLR_000729</name>
</gene>
<feature type="region of interest" description="Disordered" evidence="7">
    <location>
        <begin position="328"/>
        <end position="376"/>
    </location>
</feature>
<keyword evidence="2" id="KW-0698">rRNA processing</keyword>
<dbReference type="Pfam" id="PF11861">
    <property type="entry name" value="DUF3381"/>
    <property type="match status" value="1"/>
</dbReference>
<feature type="domain" description="Ribosomal RNA methyltransferase SPB1-like C-terminal" evidence="9">
    <location>
        <begin position="605"/>
        <end position="789"/>
    </location>
</feature>
<dbReference type="Proteomes" id="UP001230188">
    <property type="component" value="Unassembled WGS sequence"/>
</dbReference>
<accession>A0AAD7UAY6</accession>
<dbReference type="Pfam" id="PF07780">
    <property type="entry name" value="Spb1_C"/>
    <property type="match status" value="1"/>
</dbReference>
<dbReference type="InterPro" id="IPR029063">
    <property type="entry name" value="SAM-dependent_MTases_sf"/>
</dbReference>
<comment type="caution">
    <text evidence="11">The sequence shown here is derived from an EMBL/GenBank/DDBJ whole genome shotgun (WGS) entry which is preliminary data.</text>
</comment>
<keyword evidence="1" id="KW-0690">Ribosome biogenesis</keyword>
<evidence type="ECO:0000259" key="10">
    <source>
        <dbReference type="Pfam" id="PF11861"/>
    </source>
</evidence>
<dbReference type="Pfam" id="PF01728">
    <property type="entry name" value="FtsJ"/>
    <property type="match status" value="1"/>
</dbReference>
<evidence type="ECO:0000313" key="11">
    <source>
        <dbReference type="EMBL" id="KAJ8600308.1"/>
    </source>
</evidence>
<dbReference type="EMBL" id="JAQMWT010000524">
    <property type="protein sequence ID" value="KAJ8600308.1"/>
    <property type="molecule type" value="Genomic_DNA"/>
</dbReference>
<feature type="domain" description="Ribosomal RNA methyltransferase FtsJ" evidence="8">
    <location>
        <begin position="23"/>
        <end position="206"/>
    </location>
</feature>
<dbReference type="InterPro" id="IPR015507">
    <property type="entry name" value="rRNA-MeTfrase_E"/>
</dbReference>
<keyword evidence="6" id="KW-0539">Nucleus</keyword>
<dbReference type="HAMAP" id="MF_01547">
    <property type="entry name" value="RNA_methyltr_E"/>
    <property type="match status" value="1"/>
</dbReference>
<evidence type="ECO:0000256" key="2">
    <source>
        <dbReference type="ARBA" id="ARBA00022552"/>
    </source>
</evidence>
<evidence type="ECO:0000256" key="4">
    <source>
        <dbReference type="ARBA" id="ARBA00022679"/>
    </source>
</evidence>